<evidence type="ECO:0000256" key="1">
    <source>
        <dbReference type="SAM" id="MobiDB-lite"/>
    </source>
</evidence>
<feature type="compositionally biased region" description="Polar residues" evidence="1">
    <location>
        <begin position="1"/>
        <end position="16"/>
    </location>
</feature>
<keyword evidence="3" id="KW-1185">Reference proteome</keyword>
<evidence type="ECO:0000313" key="2">
    <source>
        <dbReference type="EMBL" id="GFH46718.1"/>
    </source>
</evidence>
<dbReference type="Proteomes" id="UP001054902">
    <property type="component" value="Unassembled WGS sequence"/>
</dbReference>
<organism evidence="2 3">
    <name type="scientific">Chaetoceros tenuissimus</name>
    <dbReference type="NCBI Taxonomy" id="426638"/>
    <lineage>
        <taxon>Eukaryota</taxon>
        <taxon>Sar</taxon>
        <taxon>Stramenopiles</taxon>
        <taxon>Ochrophyta</taxon>
        <taxon>Bacillariophyta</taxon>
        <taxon>Coscinodiscophyceae</taxon>
        <taxon>Chaetocerotophycidae</taxon>
        <taxon>Chaetocerotales</taxon>
        <taxon>Chaetocerotaceae</taxon>
        <taxon>Chaetoceros</taxon>
    </lineage>
</organism>
<name>A0AAD3CIX9_9STRA</name>
<sequence length="192" mass="21715">MASFKKSQAQKLQTPNVGDKKKRSWFGKRRNKNDISQEQSSMGLNADSNDLSIKVSADSMVDRDPSPSNVIDFVSHVESENLKVLEAEQSIQRQIYEATKKKDVRLQNSGGVLLFDGMQEHDVDEYTKREVYATQGIKTDFLNVPTQYDPVKSGFMAKNKKKYYDSDDDEQEVTQTNEVAPSTGFMCCMFGS</sequence>
<dbReference type="EMBL" id="BLLK01000022">
    <property type="protein sequence ID" value="GFH46718.1"/>
    <property type="molecule type" value="Genomic_DNA"/>
</dbReference>
<gene>
    <name evidence="2" type="ORF">CTEN210_03192</name>
</gene>
<feature type="region of interest" description="Disordered" evidence="1">
    <location>
        <begin position="1"/>
        <end position="48"/>
    </location>
</feature>
<dbReference type="AlphaFoldDB" id="A0AAD3CIX9"/>
<proteinExistence type="predicted"/>
<evidence type="ECO:0000313" key="3">
    <source>
        <dbReference type="Proteomes" id="UP001054902"/>
    </source>
</evidence>
<protein>
    <submittedName>
        <fullName evidence="2">Uncharacterized protein</fullName>
    </submittedName>
</protein>
<reference evidence="2 3" key="1">
    <citation type="journal article" date="2021" name="Sci. Rep.">
        <title>The genome of the diatom Chaetoceros tenuissimus carries an ancient integrated fragment of an extant virus.</title>
        <authorList>
            <person name="Hongo Y."/>
            <person name="Kimura K."/>
            <person name="Takaki Y."/>
            <person name="Yoshida Y."/>
            <person name="Baba S."/>
            <person name="Kobayashi G."/>
            <person name="Nagasaki K."/>
            <person name="Hano T."/>
            <person name="Tomaru Y."/>
        </authorList>
    </citation>
    <scope>NUCLEOTIDE SEQUENCE [LARGE SCALE GENOMIC DNA]</scope>
    <source>
        <strain evidence="2 3">NIES-3715</strain>
    </source>
</reference>
<feature type="compositionally biased region" description="Basic residues" evidence="1">
    <location>
        <begin position="20"/>
        <end position="31"/>
    </location>
</feature>
<comment type="caution">
    <text evidence="2">The sequence shown here is derived from an EMBL/GenBank/DDBJ whole genome shotgun (WGS) entry which is preliminary data.</text>
</comment>
<accession>A0AAD3CIX9</accession>
<feature type="compositionally biased region" description="Polar residues" evidence="1">
    <location>
        <begin position="34"/>
        <end position="48"/>
    </location>
</feature>